<dbReference type="AlphaFoldDB" id="A0A8X6WJU2"/>
<organism evidence="2 3">
    <name type="scientific">Trichonephila clavipes</name>
    <name type="common">Golden silk orbweaver</name>
    <name type="synonym">Nephila clavipes</name>
    <dbReference type="NCBI Taxonomy" id="2585209"/>
    <lineage>
        <taxon>Eukaryota</taxon>
        <taxon>Metazoa</taxon>
        <taxon>Ecdysozoa</taxon>
        <taxon>Arthropoda</taxon>
        <taxon>Chelicerata</taxon>
        <taxon>Arachnida</taxon>
        <taxon>Araneae</taxon>
        <taxon>Araneomorphae</taxon>
        <taxon>Entelegynae</taxon>
        <taxon>Araneoidea</taxon>
        <taxon>Nephilidae</taxon>
        <taxon>Trichonephila</taxon>
    </lineage>
</organism>
<feature type="region of interest" description="Disordered" evidence="1">
    <location>
        <begin position="56"/>
        <end position="82"/>
    </location>
</feature>
<name>A0A8X6WJU2_TRICX</name>
<gene>
    <name evidence="2" type="ORF">TNCV_4846021</name>
</gene>
<sequence length="82" mass="9196">MQSTRSDKGSIPDSDTLNPKNFIEVTPKMHLEGFKDSPYCCKRVNKICKCCKCSSGEEDATRMSSTKANTNGRFRKTSSMNH</sequence>
<evidence type="ECO:0000313" key="2">
    <source>
        <dbReference type="EMBL" id="GFY36230.1"/>
    </source>
</evidence>
<protein>
    <submittedName>
        <fullName evidence="2">Uncharacterized protein</fullName>
    </submittedName>
</protein>
<feature type="compositionally biased region" description="Polar residues" evidence="1">
    <location>
        <begin position="62"/>
        <end position="82"/>
    </location>
</feature>
<accession>A0A8X6WJU2</accession>
<evidence type="ECO:0000256" key="1">
    <source>
        <dbReference type="SAM" id="MobiDB-lite"/>
    </source>
</evidence>
<evidence type="ECO:0000313" key="3">
    <source>
        <dbReference type="Proteomes" id="UP000887159"/>
    </source>
</evidence>
<reference evidence="2" key="1">
    <citation type="submission" date="2020-08" db="EMBL/GenBank/DDBJ databases">
        <title>Multicomponent nature underlies the extraordinary mechanical properties of spider dragline silk.</title>
        <authorList>
            <person name="Kono N."/>
            <person name="Nakamura H."/>
            <person name="Mori M."/>
            <person name="Yoshida Y."/>
            <person name="Ohtoshi R."/>
            <person name="Malay A.D."/>
            <person name="Moran D.A.P."/>
            <person name="Tomita M."/>
            <person name="Numata K."/>
            <person name="Arakawa K."/>
        </authorList>
    </citation>
    <scope>NUCLEOTIDE SEQUENCE</scope>
</reference>
<dbReference type="Proteomes" id="UP000887159">
    <property type="component" value="Unassembled WGS sequence"/>
</dbReference>
<feature type="compositionally biased region" description="Basic and acidic residues" evidence="1">
    <location>
        <begin position="1"/>
        <end position="10"/>
    </location>
</feature>
<feature type="region of interest" description="Disordered" evidence="1">
    <location>
        <begin position="1"/>
        <end position="21"/>
    </location>
</feature>
<dbReference type="EMBL" id="BMAU01021435">
    <property type="protein sequence ID" value="GFY36230.1"/>
    <property type="molecule type" value="Genomic_DNA"/>
</dbReference>
<keyword evidence="3" id="KW-1185">Reference proteome</keyword>
<proteinExistence type="predicted"/>
<comment type="caution">
    <text evidence="2">The sequence shown here is derived from an EMBL/GenBank/DDBJ whole genome shotgun (WGS) entry which is preliminary data.</text>
</comment>